<evidence type="ECO:0000259" key="4">
    <source>
        <dbReference type="PROSITE" id="PS50949"/>
    </source>
</evidence>
<dbReference type="Gene3D" id="3.40.50.2300">
    <property type="match status" value="2"/>
</dbReference>
<dbReference type="SUPFAM" id="SSF46785">
    <property type="entry name" value="Winged helix' DNA-binding domain"/>
    <property type="match status" value="1"/>
</dbReference>
<proteinExistence type="predicted"/>
<protein>
    <recommendedName>
        <fullName evidence="4">HTH gntR-type domain-containing protein</fullName>
    </recommendedName>
</protein>
<dbReference type="GO" id="GO:0003700">
    <property type="term" value="F:DNA-binding transcription factor activity"/>
    <property type="evidence" value="ECO:0007669"/>
    <property type="project" value="InterPro"/>
</dbReference>
<dbReference type="EMBL" id="LAZR01008691">
    <property type="protein sequence ID" value="KKM77136.1"/>
    <property type="molecule type" value="Genomic_DNA"/>
</dbReference>
<dbReference type="InterPro" id="IPR028082">
    <property type="entry name" value="Peripla_BP_I"/>
</dbReference>
<keyword evidence="3" id="KW-0804">Transcription</keyword>
<dbReference type="GO" id="GO:0003677">
    <property type="term" value="F:DNA binding"/>
    <property type="evidence" value="ECO:0007669"/>
    <property type="project" value="UniProtKB-KW"/>
</dbReference>
<evidence type="ECO:0000256" key="2">
    <source>
        <dbReference type="ARBA" id="ARBA00023125"/>
    </source>
</evidence>
<name>A0A0F9KQX3_9ZZZZ</name>
<dbReference type="InterPro" id="IPR000524">
    <property type="entry name" value="Tscrpt_reg_HTH_GntR"/>
</dbReference>
<feature type="domain" description="HTH gntR-type" evidence="4">
    <location>
        <begin position="17"/>
        <end position="85"/>
    </location>
</feature>
<dbReference type="SUPFAM" id="SSF53822">
    <property type="entry name" value="Periplasmic binding protein-like I"/>
    <property type="match status" value="1"/>
</dbReference>
<keyword evidence="2" id="KW-0238">DNA-binding</keyword>
<keyword evidence="1" id="KW-0805">Transcription regulation</keyword>
<organism evidence="5">
    <name type="scientific">marine sediment metagenome</name>
    <dbReference type="NCBI Taxonomy" id="412755"/>
    <lineage>
        <taxon>unclassified sequences</taxon>
        <taxon>metagenomes</taxon>
        <taxon>ecological metagenomes</taxon>
    </lineage>
</organism>
<dbReference type="InterPro" id="IPR036390">
    <property type="entry name" value="WH_DNA-bd_sf"/>
</dbReference>
<dbReference type="Pfam" id="PF00392">
    <property type="entry name" value="GntR"/>
    <property type="match status" value="1"/>
</dbReference>
<dbReference type="PANTHER" id="PTHR38445">
    <property type="entry name" value="HTH-TYPE TRANSCRIPTIONAL REPRESSOR YTRA"/>
    <property type="match status" value="1"/>
</dbReference>
<dbReference type="Gene3D" id="1.10.10.10">
    <property type="entry name" value="Winged helix-like DNA-binding domain superfamily/Winged helix DNA-binding domain"/>
    <property type="match status" value="1"/>
</dbReference>
<dbReference type="PANTHER" id="PTHR38445:SF10">
    <property type="entry name" value="GNTR-FAMILY TRANSCRIPTIONAL REGULATOR"/>
    <property type="match status" value="1"/>
</dbReference>
<evidence type="ECO:0000313" key="5">
    <source>
        <dbReference type="EMBL" id="KKM77136.1"/>
    </source>
</evidence>
<comment type="caution">
    <text evidence="5">The sequence shown here is derived from an EMBL/GenBank/DDBJ whole genome shotgun (WGS) entry which is preliminary data.</text>
</comment>
<evidence type="ECO:0000256" key="1">
    <source>
        <dbReference type="ARBA" id="ARBA00023015"/>
    </source>
</evidence>
<dbReference type="PROSITE" id="PS50949">
    <property type="entry name" value="HTH_GNTR"/>
    <property type="match status" value="1"/>
</dbReference>
<dbReference type="SMART" id="SM00345">
    <property type="entry name" value="HTH_GNTR"/>
    <property type="match status" value="1"/>
</dbReference>
<gene>
    <name evidence="5" type="ORF">LCGC14_1373090</name>
</gene>
<reference evidence="5" key="1">
    <citation type="journal article" date="2015" name="Nature">
        <title>Complex archaea that bridge the gap between prokaryotes and eukaryotes.</title>
        <authorList>
            <person name="Spang A."/>
            <person name="Saw J.H."/>
            <person name="Jorgensen S.L."/>
            <person name="Zaremba-Niedzwiedzka K."/>
            <person name="Martijn J."/>
            <person name="Lind A.E."/>
            <person name="van Eijk R."/>
            <person name="Schleper C."/>
            <person name="Guy L."/>
            <person name="Ettema T.J."/>
        </authorList>
    </citation>
    <scope>NUCLEOTIDE SEQUENCE</scope>
</reference>
<dbReference type="InterPro" id="IPR036388">
    <property type="entry name" value="WH-like_DNA-bd_sf"/>
</dbReference>
<dbReference type="AlphaFoldDB" id="A0A0F9KQX3"/>
<accession>A0A0F9KQX3</accession>
<sequence length="349" mass="40444">MLMKMFEYVKIDDLSRVPKYRQIIDSIIHHISVGNLKIDEKIPSINRFSEEYLLSRDTVEKAYSILKDRQIITSIRGKGYYITRTKLLSKTNILILINKPSSYKIRIYNAFLNAIGANVHTDLFIYHCDETLFLNLMEKHANAYDYYVIMPHFKSDTLEHKSSTKKIVQAIGKIPEDKLVIVDNQLGTSGKIIKVYQDFENDIYDALTEGLEKIKKYLKLILVYPTESVYPYPKRILYGFKKFCTDNNLDFEVIDEIFEDIILRRGDLFITIEELDLVTLVNQIRKDEYAIGRDIGVISYNETPLKELLGITVISTDFQAMGVTAAEMILNNTKGTVKNPFKFIDRDSL</sequence>
<evidence type="ECO:0000256" key="3">
    <source>
        <dbReference type="ARBA" id="ARBA00023163"/>
    </source>
</evidence>